<name>A0A1H7FCC2_STRJI</name>
<evidence type="ECO:0000313" key="3">
    <source>
        <dbReference type="Proteomes" id="UP000183015"/>
    </source>
</evidence>
<evidence type="ECO:0000313" key="2">
    <source>
        <dbReference type="EMBL" id="SEK23823.1"/>
    </source>
</evidence>
<feature type="transmembrane region" description="Helical" evidence="1">
    <location>
        <begin position="187"/>
        <end position="213"/>
    </location>
</feature>
<dbReference type="eggNOG" id="ENOG50321UI">
    <property type="taxonomic scope" value="Bacteria"/>
</dbReference>
<accession>A0A1H7FCC2</accession>
<evidence type="ECO:0000256" key="1">
    <source>
        <dbReference type="SAM" id="Phobius"/>
    </source>
</evidence>
<reference evidence="3" key="1">
    <citation type="submission" date="2016-10" db="EMBL/GenBank/DDBJ databases">
        <authorList>
            <person name="Varghese N."/>
        </authorList>
    </citation>
    <scope>NUCLEOTIDE SEQUENCE [LARGE SCALE GENOMIC DNA]</scope>
    <source>
        <strain evidence="3">DSM 45096 / BCRC 16803 / CGMCC 4.1857 / CIP 109030 / JCM 12277 / KCTC 19219 / NBRC 100920 / 33214</strain>
    </source>
</reference>
<evidence type="ECO:0008006" key="4">
    <source>
        <dbReference type="Google" id="ProtNLM"/>
    </source>
</evidence>
<keyword evidence="1" id="KW-0812">Transmembrane</keyword>
<protein>
    <recommendedName>
        <fullName evidence="4">Proteins of 100 residues with WXG</fullName>
    </recommendedName>
</protein>
<dbReference type="STRING" id="235985.SAMN05414137_101197"/>
<sequence>MFSVAQYEHAVDKITSKIPEVSQHAEDLRTRINHLLQEWYIVPPVSDLIAWAASEFIKLVEDVLTVMADILEGAPAPIAFWQNAYQWENLRDTASSVAADVNAATLGSTGEWKGASATAYTQAITPQSAAAARLATLADKTSGVLTTCAAAGLTFYVAVAALLVAFISAQIAAGAAASTGAGAPPGLLVALASGGFTYSTILTFLAALTALVAAQSTQLDSLHGEAMDDTAFPGGRWPVATNI</sequence>
<organism evidence="2 3">
    <name type="scientific">Streptacidiphilus jiangxiensis</name>
    <dbReference type="NCBI Taxonomy" id="235985"/>
    <lineage>
        <taxon>Bacteria</taxon>
        <taxon>Bacillati</taxon>
        <taxon>Actinomycetota</taxon>
        <taxon>Actinomycetes</taxon>
        <taxon>Kitasatosporales</taxon>
        <taxon>Streptomycetaceae</taxon>
        <taxon>Streptacidiphilus</taxon>
    </lineage>
</organism>
<keyword evidence="1" id="KW-1133">Transmembrane helix</keyword>
<dbReference type="EMBL" id="FOAZ01000001">
    <property type="protein sequence ID" value="SEK23823.1"/>
    <property type="molecule type" value="Genomic_DNA"/>
</dbReference>
<proteinExistence type="predicted"/>
<gene>
    <name evidence="2" type="ORF">SAMN05414137_101197</name>
</gene>
<dbReference type="OrthoDB" id="4554447at2"/>
<keyword evidence="1" id="KW-0472">Membrane</keyword>
<dbReference type="Proteomes" id="UP000183015">
    <property type="component" value="Unassembled WGS sequence"/>
</dbReference>
<keyword evidence="3" id="KW-1185">Reference proteome</keyword>
<dbReference type="RefSeq" id="WP_042442090.1">
    <property type="nucleotide sequence ID" value="NZ_BBPN01000002.1"/>
</dbReference>
<feature type="transmembrane region" description="Helical" evidence="1">
    <location>
        <begin position="143"/>
        <end position="167"/>
    </location>
</feature>
<dbReference type="AlphaFoldDB" id="A0A1H7FCC2"/>